<protein>
    <submittedName>
        <fullName evidence="1">Uncharacterized protein</fullName>
    </submittedName>
</protein>
<reference evidence="1" key="1">
    <citation type="submission" date="2020-07" db="EMBL/GenBank/DDBJ databases">
        <title>Multicomponent nature underlies the extraordinary mechanical properties of spider dragline silk.</title>
        <authorList>
            <person name="Kono N."/>
            <person name="Nakamura H."/>
            <person name="Mori M."/>
            <person name="Yoshida Y."/>
            <person name="Ohtoshi R."/>
            <person name="Malay A.D."/>
            <person name="Moran D.A.P."/>
            <person name="Tomita M."/>
            <person name="Numata K."/>
            <person name="Arakawa K."/>
        </authorList>
    </citation>
    <scope>NUCLEOTIDE SEQUENCE</scope>
</reference>
<dbReference type="Proteomes" id="UP000887116">
    <property type="component" value="Unassembled WGS sequence"/>
</dbReference>
<dbReference type="AlphaFoldDB" id="A0A8X6LS70"/>
<dbReference type="EMBL" id="BMAO01037573">
    <property type="protein sequence ID" value="GFR18687.1"/>
    <property type="molecule type" value="Genomic_DNA"/>
</dbReference>
<keyword evidence="2" id="KW-1185">Reference proteome</keyword>
<sequence>MHCENQCTMKARVGDVNDFNGLVLLSLKMERMGCLLASDVCLNSFPLFRLRGSFPTRLLFRTEWEDCANINAYHNSPSLRNPNSSSFSSQVHFKGIVRCFHSLRPRNMLQ</sequence>
<organism evidence="1 2">
    <name type="scientific">Trichonephila clavata</name>
    <name type="common">Joro spider</name>
    <name type="synonym">Nephila clavata</name>
    <dbReference type="NCBI Taxonomy" id="2740835"/>
    <lineage>
        <taxon>Eukaryota</taxon>
        <taxon>Metazoa</taxon>
        <taxon>Ecdysozoa</taxon>
        <taxon>Arthropoda</taxon>
        <taxon>Chelicerata</taxon>
        <taxon>Arachnida</taxon>
        <taxon>Araneae</taxon>
        <taxon>Araneomorphae</taxon>
        <taxon>Entelegynae</taxon>
        <taxon>Araneoidea</taxon>
        <taxon>Nephilidae</taxon>
        <taxon>Trichonephila</taxon>
    </lineage>
</organism>
<accession>A0A8X6LS70</accession>
<evidence type="ECO:0000313" key="2">
    <source>
        <dbReference type="Proteomes" id="UP000887116"/>
    </source>
</evidence>
<comment type="caution">
    <text evidence="1">The sequence shown here is derived from an EMBL/GenBank/DDBJ whole genome shotgun (WGS) entry which is preliminary data.</text>
</comment>
<name>A0A8X6LS70_TRICU</name>
<proteinExistence type="predicted"/>
<gene>
    <name evidence="1" type="ORF">TNCT_293191</name>
</gene>
<evidence type="ECO:0000313" key="1">
    <source>
        <dbReference type="EMBL" id="GFR18687.1"/>
    </source>
</evidence>